<dbReference type="OrthoDB" id="5835056at2759"/>
<evidence type="ECO:0000256" key="1">
    <source>
        <dbReference type="SAM" id="SignalP"/>
    </source>
</evidence>
<gene>
    <name evidence="2" type="ORF">WR25_12260</name>
</gene>
<organism evidence="2 3">
    <name type="scientific">Diploscapter pachys</name>
    <dbReference type="NCBI Taxonomy" id="2018661"/>
    <lineage>
        <taxon>Eukaryota</taxon>
        <taxon>Metazoa</taxon>
        <taxon>Ecdysozoa</taxon>
        <taxon>Nematoda</taxon>
        <taxon>Chromadorea</taxon>
        <taxon>Rhabditida</taxon>
        <taxon>Rhabditina</taxon>
        <taxon>Rhabditomorpha</taxon>
        <taxon>Rhabditoidea</taxon>
        <taxon>Rhabditidae</taxon>
        <taxon>Diploscapter</taxon>
    </lineage>
</organism>
<evidence type="ECO:0008006" key="4">
    <source>
        <dbReference type="Google" id="ProtNLM"/>
    </source>
</evidence>
<reference evidence="2 3" key="1">
    <citation type="journal article" date="2017" name="Curr. Biol.">
        <title>Genome architecture and evolution of a unichromosomal asexual nematode.</title>
        <authorList>
            <person name="Fradin H."/>
            <person name="Zegar C."/>
            <person name="Gutwein M."/>
            <person name="Lucas J."/>
            <person name="Kovtun M."/>
            <person name="Corcoran D."/>
            <person name="Baugh L.R."/>
            <person name="Kiontke K."/>
            <person name="Gunsalus K."/>
            <person name="Fitch D.H."/>
            <person name="Piano F."/>
        </authorList>
    </citation>
    <scope>NUCLEOTIDE SEQUENCE [LARGE SCALE GENOMIC DNA]</scope>
    <source>
        <strain evidence="2">PF1309</strain>
    </source>
</reference>
<feature type="chain" id="PRO_5012019454" description="Tectonic domain-containing protein" evidence="1">
    <location>
        <begin position="18"/>
        <end position="279"/>
    </location>
</feature>
<proteinExistence type="predicted"/>
<feature type="signal peptide" evidence="1">
    <location>
        <begin position="1"/>
        <end position="17"/>
    </location>
</feature>
<accession>A0A2A2J6J6</accession>
<dbReference type="Proteomes" id="UP000218231">
    <property type="component" value="Unassembled WGS sequence"/>
</dbReference>
<protein>
    <recommendedName>
        <fullName evidence="4">Tectonic domain-containing protein</fullName>
    </recommendedName>
</protein>
<sequence>MKISIFLLNFLFIQVASECYSCVSKQDWEFYRQRINGLLPYNASSALPVAPFACTFDPLRVYADRNAVFCKGFCMKWSSVTIMDDGSLKVSYLRGCVDSLVDSTVHTPPTDNKCYQVALITLIGGSLACFPAGTGPLYTSATFEYSISPPATWTFDTGVMDLTTVLKDNDLSINNVQYTVDYTPPEIVIRPETSGSPGQAPATECTGSTETDYIYYGGTIISECKADVATQYSIKASVTVKSPSPIYQSVWDNLNYQVQYELMLKKVQFNDAGTTSYKS</sequence>
<keyword evidence="3" id="KW-1185">Reference proteome</keyword>
<keyword evidence="1" id="KW-0732">Signal</keyword>
<dbReference type="EMBL" id="LIAE01010641">
    <property type="protein sequence ID" value="PAV57406.1"/>
    <property type="molecule type" value="Genomic_DNA"/>
</dbReference>
<evidence type="ECO:0000313" key="2">
    <source>
        <dbReference type="EMBL" id="PAV57406.1"/>
    </source>
</evidence>
<comment type="caution">
    <text evidence="2">The sequence shown here is derived from an EMBL/GenBank/DDBJ whole genome shotgun (WGS) entry which is preliminary data.</text>
</comment>
<dbReference type="AlphaFoldDB" id="A0A2A2J6J6"/>
<evidence type="ECO:0000313" key="3">
    <source>
        <dbReference type="Proteomes" id="UP000218231"/>
    </source>
</evidence>
<name>A0A2A2J6J6_9BILA</name>